<feature type="transmembrane region" description="Helical" evidence="2">
    <location>
        <begin position="188"/>
        <end position="219"/>
    </location>
</feature>
<feature type="transmembrane region" description="Helical" evidence="2">
    <location>
        <begin position="96"/>
        <end position="117"/>
    </location>
</feature>
<reference evidence="4" key="1">
    <citation type="journal article" date="2011" name="J. Bacteriol.">
        <title>Genome sequences of eight morphologically diverse alphaproteobacteria.</title>
        <authorList>
            <consortium name="US DOE Joint Genome Institute"/>
            <person name="Brown P.J."/>
            <person name="Kysela D.T."/>
            <person name="Buechlein A."/>
            <person name="Hemmerich C."/>
            <person name="Brun Y.V."/>
        </authorList>
    </citation>
    <scope>NUCLEOTIDE SEQUENCE [LARGE SCALE GENOMIC DNA]</scope>
    <source>
        <strain evidence="4">ATCC 49814 / DSM 5838 / IFAM 1418</strain>
    </source>
</reference>
<evidence type="ECO:0000313" key="4">
    <source>
        <dbReference type="Proteomes" id="UP000002745"/>
    </source>
</evidence>
<evidence type="ECO:0000256" key="2">
    <source>
        <dbReference type="SAM" id="Phobius"/>
    </source>
</evidence>
<accession>C6XN48</accession>
<dbReference type="RefSeq" id="WP_015826368.1">
    <property type="nucleotide sequence ID" value="NC_012982.1"/>
</dbReference>
<gene>
    <name evidence="3" type="ordered locus">Hbal_0516</name>
</gene>
<feature type="transmembrane region" description="Helical" evidence="2">
    <location>
        <begin position="240"/>
        <end position="265"/>
    </location>
</feature>
<evidence type="ECO:0000256" key="1">
    <source>
        <dbReference type="SAM" id="MobiDB-lite"/>
    </source>
</evidence>
<feature type="compositionally biased region" description="Polar residues" evidence="1">
    <location>
        <begin position="1"/>
        <end position="18"/>
    </location>
</feature>
<feature type="transmembrane region" description="Helical" evidence="2">
    <location>
        <begin position="410"/>
        <end position="428"/>
    </location>
</feature>
<keyword evidence="2" id="KW-0812">Transmembrane</keyword>
<dbReference type="AlphaFoldDB" id="C6XN48"/>
<dbReference type="Proteomes" id="UP000002745">
    <property type="component" value="Chromosome"/>
</dbReference>
<feature type="transmembrane region" description="Helical" evidence="2">
    <location>
        <begin position="137"/>
        <end position="156"/>
    </location>
</feature>
<dbReference type="STRING" id="582402.Hbal_0516"/>
<dbReference type="OrthoDB" id="8430752at2"/>
<name>C6XN48_HIRBI</name>
<dbReference type="EMBL" id="CP001678">
    <property type="protein sequence ID" value="ACT58218.1"/>
    <property type="molecule type" value="Genomic_DNA"/>
</dbReference>
<keyword evidence="2" id="KW-0472">Membrane</keyword>
<dbReference type="HOGENOM" id="CLU_039820_0_0_5"/>
<feature type="transmembrane region" description="Helical" evidence="2">
    <location>
        <begin position="34"/>
        <end position="52"/>
    </location>
</feature>
<dbReference type="eggNOG" id="COG1807">
    <property type="taxonomic scope" value="Bacteria"/>
</dbReference>
<evidence type="ECO:0000313" key="3">
    <source>
        <dbReference type="EMBL" id="ACT58218.1"/>
    </source>
</evidence>
<keyword evidence="4" id="KW-1185">Reference proteome</keyword>
<dbReference type="KEGG" id="hba:Hbal_0516"/>
<protein>
    <submittedName>
        <fullName evidence="3">Uncharacterized protein</fullName>
    </submittedName>
</protein>
<sequence length="566" mass="63710">MEHYSSTEVSFDPQNSENDPVRSANYGRFPKERLIYGAILGYCILHCLIRIFTSPILTIDEAQFALLGQSFSLGYGSDHPPLLSWMFAGLKNTIGVNLYSIAILKYALMTLGLCAYYKSMLTIFEWMDFSGLLHRRLDLAAAATGSWALVFMVGWSNHEDQIPQVLDFTLLSISLFCLTKSLTSKGYAWWIAFGISVGLSLLSHLHLILFPLSLICAAMGMKSLTRPHYDANGDRLSPPAITWVHVGVTLAFTIAVFACHAMWLLQDGGPANSLNAADFGLGENVTFTTQEGIKDLVLSRGLALRALFFAMVEYIMPLGVIFLLLFWPMWFAFIYPFFPKREVDEGPFERTWRRLFSYTLRLSIAFLSIITIITGHTLVTIWMLPVFFALPIWLFFQVQRSGPYFIAMRALAAIILISIIIVPIARFIDWSEDIMSCTEARCHTYLPIDEFAQNLSMEGFANGTIIGADPHLTGNLRTQFPNARILDAHYHVSAFPAATGRGACLAVWRDEDAKMPNNLAKYLNEELGIQQIDKTPGGAIRKNLINSREKHSVLYFRFLKPNKNCR</sequence>
<feature type="region of interest" description="Disordered" evidence="1">
    <location>
        <begin position="1"/>
        <end position="24"/>
    </location>
</feature>
<proteinExistence type="predicted"/>
<feature type="transmembrane region" description="Helical" evidence="2">
    <location>
        <begin position="314"/>
        <end position="335"/>
    </location>
</feature>
<keyword evidence="2" id="KW-1133">Transmembrane helix</keyword>
<organism evidence="3 4">
    <name type="scientific">Hirschia baltica (strain ATCC 49814 / DSM 5838 / IFAM 1418)</name>
    <dbReference type="NCBI Taxonomy" id="582402"/>
    <lineage>
        <taxon>Bacteria</taxon>
        <taxon>Pseudomonadati</taxon>
        <taxon>Pseudomonadota</taxon>
        <taxon>Alphaproteobacteria</taxon>
        <taxon>Hyphomonadales</taxon>
        <taxon>Hyphomonadaceae</taxon>
        <taxon>Hirschia</taxon>
    </lineage>
</organism>